<keyword evidence="3" id="KW-1185">Reference proteome</keyword>
<sequence length="172" mass="18568">MRALSSFLAFLALALPALAADADPVAPVQKIMEISQSTLSGNDSTQDDYFSDKWMPQLFSSAFVAIAKKGFAKAQANDEPFIDYDPVLGGQDGCAPKDLTITNAGPKDGGFDVIAKFHAFYCFDNADNRFSETHFKVVIENGAAKIDDIVNIVPDGDPVSLRDTMNGYFTAQ</sequence>
<accession>A0ABV2IUU7</accession>
<evidence type="ECO:0000313" key="2">
    <source>
        <dbReference type="EMBL" id="MET3612261.1"/>
    </source>
</evidence>
<feature type="signal peptide" evidence="1">
    <location>
        <begin position="1"/>
        <end position="19"/>
    </location>
</feature>
<evidence type="ECO:0000256" key="1">
    <source>
        <dbReference type="SAM" id="SignalP"/>
    </source>
</evidence>
<protein>
    <submittedName>
        <fullName evidence="2">Uncharacterized protein</fullName>
    </submittedName>
</protein>
<gene>
    <name evidence="2" type="ORF">ABID16_000566</name>
</gene>
<feature type="chain" id="PRO_5046357258" evidence="1">
    <location>
        <begin position="20"/>
        <end position="172"/>
    </location>
</feature>
<keyword evidence="1" id="KW-0732">Signal</keyword>
<name>A0ABV2IUU7_9HYPH</name>
<dbReference type="RefSeq" id="WP_354554834.1">
    <property type="nucleotide sequence ID" value="NZ_JBEPMB010000001.1"/>
</dbReference>
<dbReference type="EMBL" id="JBEPMB010000001">
    <property type="protein sequence ID" value="MET3612261.1"/>
    <property type="molecule type" value="Genomic_DNA"/>
</dbReference>
<evidence type="ECO:0000313" key="3">
    <source>
        <dbReference type="Proteomes" id="UP001549047"/>
    </source>
</evidence>
<reference evidence="2 3" key="1">
    <citation type="submission" date="2024-06" db="EMBL/GenBank/DDBJ databases">
        <title>Genomic Encyclopedia of Type Strains, Phase IV (KMG-IV): sequencing the most valuable type-strain genomes for metagenomic binning, comparative biology and taxonomic classification.</title>
        <authorList>
            <person name="Goeker M."/>
        </authorList>
    </citation>
    <scope>NUCLEOTIDE SEQUENCE [LARGE SCALE GENOMIC DNA]</scope>
    <source>
        <strain evidence="2 3">DSM 29780</strain>
    </source>
</reference>
<organism evidence="2 3">
    <name type="scientific">Rhizobium aquaticum</name>
    <dbReference type="NCBI Taxonomy" id="1549636"/>
    <lineage>
        <taxon>Bacteria</taxon>
        <taxon>Pseudomonadati</taxon>
        <taxon>Pseudomonadota</taxon>
        <taxon>Alphaproteobacteria</taxon>
        <taxon>Hyphomicrobiales</taxon>
        <taxon>Rhizobiaceae</taxon>
        <taxon>Rhizobium/Agrobacterium group</taxon>
        <taxon>Rhizobium</taxon>
    </lineage>
</organism>
<proteinExistence type="predicted"/>
<comment type="caution">
    <text evidence="2">The sequence shown here is derived from an EMBL/GenBank/DDBJ whole genome shotgun (WGS) entry which is preliminary data.</text>
</comment>
<dbReference type="Proteomes" id="UP001549047">
    <property type="component" value="Unassembled WGS sequence"/>
</dbReference>